<evidence type="ECO:0000256" key="5">
    <source>
        <dbReference type="ARBA" id="ARBA00022968"/>
    </source>
</evidence>
<dbReference type="InterPro" id="IPR022049">
    <property type="entry name" value="FAM69_kinase_dom"/>
</dbReference>
<keyword evidence="6 9" id="KW-1133">Transmembrane helix</keyword>
<protein>
    <submittedName>
        <fullName evidence="11">Divergent protein kinase domain 1C</fullName>
    </submittedName>
</protein>
<organism evidence="11 12">
    <name type="scientific">Pelusios castaneus</name>
    <name type="common">West African mud turtle</name>
    <dbReference type="NCBI Taxonomy" id="367368"/>
    <lineage>
        <taxon>Eukaryota</taxon>
        <taxon>Metazoa</taxon>
        <taxon>Chordata</taxon>
        <taxon>Craniata</taxon>
        <taxon>Vertebrata</taxon>
        <taxon>Euteleostomi</taxon>
        <taxon>Archelosauria</taxon>
        <taxon>Testudinata</taxon>
        <taxon>Testudines</taxon>
        <taxon>Pleurodira</taxon>
        <taxon>Pelomedusidae</taxon>
        <taxon>Pelusios</taxon>
    </lineage>
</organism>
<sequence length="424" mass="48624">GARAGGARNFHSASARGCKRLRLWRRCTLLFVLFWAACWLVGSTFLFLLHRGVFSERCTDEQSRRILARLCLDYSKGVLTGDLCEDLCVAQKLVYKQCLYYDRGKKVIQADWKGQPVILKSKKEIFSSYQHLRFLDEMETQDVPEAELLLMAALEVKNVLGLELSNNTMGPLWTRRRGLHWKAQVASMWSLLQQEEYIYFSLLQDFSKHVLRIIGSCGHFYAVEYLTAGHAWHKTIFPLEDAVGPSFTSSKSKAKAITDIALSFLDMVNHFDNDFSHRLHLCDIKPENFAIRNDLTVVAIDVDMAFFEPKMRDILEQNCTGDDDCNFFDCFSKCDLRIKKCGAQRANNNLQVICDKIFRHWFPPNLKGPTISFPLQLQLQKAVHECAKHGPEDLTEHQKTSLNSLSELHHLLQASQRELQKADG</sequence>
<evidence type="ECO:0000256" key="1">
    <source>
        <dbReference type="ARBA" id="ARBA00004648"/>
    </source>
</evidence>
<reference evidence="11" key="1">
    <citation type="submission" date="2025-08" db="UniProtKB">
        <authorList>
            <consortium name="Ensembl"/>
        </authorList>
    </citation>
    <scope>IDENTIFICATION</scope>
</reference>
<evidence type="ECO:0000256" key="8">
    <source>
        <dbReference type="ARBA" id="ARBA00023157"/>
    </source>
</evidence>
<dbReference type="GO" id="GO:0005789">
    <property type="term" value="C:endoplasmic reticulum membrane"/>
    <property type="evidence" value="ECO:0007669"/>
    <property type="project" value="UniProtKB-SubCell"/>
</dbReference>
<comment type="subcellular location">
    <subcellularLocation>
        <location evidence="1">Endoplasmic reticulum membrane</location>
        <topology evidence="1">Single-pass type II membrane protein</topology>
    </subcellularLocation>
</comment>
<dbReference type="SUPFAM" id="SSF56112">
    <property type="entry name" value="Protein kinase-like (PK-like)"/>
    <property type="match status" value="1"/>
</dbReference>
<dbReference type="Proteomes" id="UP000694393">
    <property type="component" value="Unplaced"/>
</dbReference>
<keyword evidence="3 9" id="KW-0812">Transmembrane</keyword>
<dbReference type="PANTHER" id="PTHR21093">
    <property type="entry name" value="DIVERGENT PROTEIN KINASE DOMAIN 1C-RELATED"/>
    <property type="match status" value="1"/>
</dbReference>
<dbReference type="AlphaFoldDB" id="A0A8C8RD21"/>
<accession>A0A8C8RD21</accession>
<dbReference type="Pfam" id="PF12260">
    <property type="entry name" value="PIP49_C"/>
    <property type="match status" value="1"/>
</dbReference>
<feature type="domain" description="FAM69 N-terminal" evidence="10">
    <location>
        <begin position="19"/>
        <end position="176"/>
    </location>
</feature>
<evidence type="ECO:0000313" key="12">
    <source>
        <dbReference type="Proteomes" id="UP000694393"/>
    </source>
</evidence>
<evidence type="ECO:0000259" key="10">
    <source>
        <dbReference type="SMART" id="SM01299"/>
    </source>
</evidence>
<keyword evidence="7 9" id="KW-0472">Membrane</keyword>
<dbReference type="PANTHER" id="PTHR21093:SF2">
    <property type="entry name" value="DIVERGENT PROTEIN KINASE DOMAIN 1C"/>
    <property type="match status" value="1"/>
</dbReference>
<feature type="transmembrane region" description="Helical" evidence="9">
    <location>
        <begin position="29"/>
        <end position="49"/>
    </location>
</feature>
<proteinExistence type="inferred from homology"/>
<keyword evidence="4" id="KW-0256">Endoplasmic reticulum</keyword>
<dbReference type="Pfam" id="PF14875">
    <property type="entry name" value="PIP49_N"/>
    <property type="match status" value="1"/>
</dbReference>
<evidence type="ECO:0000256" key="3">
    <source>
        <dbReference type="ARBA" id="ARBA00022692"/>
    </source>
</evidence>
<evidence type="ECO:0000256" key="7">
    <source>
        <dbReference type="ARBA" id="ARBA00023136"/>
    </source>
</evidence>
<evidence type="ECO:0000256" key="2">
    <source>
        <dbReference type="ARBA" id="ARBA00006338"/>
    </source>
</evidence>
<evidence type="ECO:0000256" key="6">
    <source>
        <dbReference type="ARBA" id="ARBA00022989"/>
    </source>
</evidence>
<keyword evidence="8" id="KW-1015">Disulfide bond</keyword>
<dbReference type="InterPro" id="IPR029244">
    <property type="entry name" value="FAM69_N"/>
</dbReference>
<evidence type="ECO:0000313" key="11">
    <source>
        <dbReference type="Ensembl" id="ENSPCEP00000003723.1"/>
    </source>
</evidence>
<dbReference type="InterPro" id="IPR011009">
    <property type="entry name" value="Kinase-like_dom_sf"/>
</dbReference>
<name>A0A8C8RD21_9SAUR</name>
<dbReference type="SMART" id="SM01299">
    <property type="entry name" value="PIP49_N"/>
    <property type="match status" value="1"/>
</dbReference>
<keyword evidence="5" id="KW-0735">Signal-anchor</keyword>
<dbReference type="Ensembl" id="ENSPCET00000003844.1">
    <property type="protein sequence ID" value="ENSPCEP00000003723.1"/>
    <property type="gene ID" value="ENSPCEG00000002960.1"/>
</dbReference>
<evidence type="ECO:0000256" key="9">
    <source>
        <dbReference type="SAM" id="Phobius"/>
    </source>
</evidence>
<evidence type="ECO:0000256" key="4">
    <source>
        <dbReference type="ARBA" id="ARBA00022824"/>
    </source>
</evidence>
<comment type="similarity">
    <text evidence="2">Belongs to the DIPK family.</text>
</comment>
<keyword evidence="12" id="KW-1185">Reference proteome</keyword>
<reference evidence="11" key="2">
    <citation type="submission" date="2025-09" db="UniProtKB">
        <authorList>
            <consortium name="Ensembl"/>
        </authorList>
    </citation>
    <scope>IDENTIFICATION</scope>
</reference>